<comment type="caution">
    <text evidence="8">The sequence shown here is derived from an EMBL/GenBank/DDBJ whole genome shotgun (WGS) entry which is preliminary data.</text>
</comment>
<dbReference type="Pfam" id="PF03704">
    <property type="entry name" value="BTAD"/>
    <property type="match status" value="1"/>
</dbReference>
<evidence type="ECO:0000313" key="9">
    <source>
        <dbReference type="Proteomes" id="UP001595816"/>
    </source>
</evidence>
<dbReference type="InterPro" id="IPR019734">
    <property type="entry name" value="TPR_rpt"/>
</dbReference>
<evidence type="ECO:0000256" key="3">
    <source>
        <dbReference type="ARBA" id="ARBA00023125"/>
    </source>
</evidence>
<dbReference type="InterPro" id="IPR042197">
    <property type="entry name" value="Apaf_helical"/>
</dbReference>
<dbReference type="CDD" id="cd15831">
    <property type="entry name" value="BTAD"/>
    <property type="match status" value="1"/>
</dbReference>
<evidence type="ECO:0000256" key="4">
    <source>
        <dbReference type="ARBA" id="ARBA00023163"/>
    </source>
</evidence>
<accession>A0ABV8LNG8</accession>
<dbReference type="Gene3D" id="1.10.10.10">
    <property type="entry name" value="Winged helix-like DNA-binding domain superfamily/Winged helix DNA-binding domain"/>
    <property type="match status" value="1"/>
</dbReference>
<feature type="domain" description="AAA+ ATPase" evidence="5">
    <location>
        <begin position="301"/>
        <end position="507"/>
    </location>
</feature>
<dbReference type="Proteomes" id="UP001595816">
    <property type="component" value="Unassembled WGS sequence"/>
</dbReference>
<dbReference type="SMART" id="SM00862">
    <property type="entry name" value="Trans_reg_C"/>
    <property type="match status" value="1"/>
</dbReference>
<keyword evidence="9" id="KW-1185">Reference proteome</keyword>
<dbReference type="InterPro" id="IPR051677">
    <property type="entry name" value="AfsR-DnrI-RedD_regulator"/>
</dbReference>
<dbReference type="EMBL" id="JBHSAY010000009">
    <property type="protein sequence ID" value="MFC4132295.1"/>
    <property type="molecule type" value="Genomic_DNA"/>
</dbReference>
<dbReference type="RefSeq" id="WP_253753499.1">
    <property type="nucleotide sequence ID" value="NZ_JAMZDZ010000001.1"/>
</dbReference>
<keyword evidence="4" id="KW-0804">Transcription</keyword>
<dbReference type="Gene3D" id="1.25.40.10">
    <property type="entry name" value="Tetratricopeptide repeat domain"/>
    <property type="match status" value="3"/>
</dbReference>
<dbReference type="Gene3D" id="3.40.50.300">
    <property type="entry name" value="P-loop containing nucleotide triphosphate hydrolases"/>
    <property type="match status" value="1"/>
</dbReference>
<dbReference type="PANTHER" id="PTHR35807:SF1">
    <property type="entry name" value="TRANSCRIPTIONAL REGULATOR REDD"/>
    <property type="match status" value="1"/>
</dbReference>
<dbReference type="InterPro" id="IPR011990">
    <property type="entry name" value="TPR-like_helical_dom_sf"/>
</dbReference>
<protein>
    <submittedName>
        <fullName evidence="8">BTAD domain-containing putative transcriptional regulator</fullName>
    </submittedName>
</protein>
<dbReference type="InterPro" id="IPR041664">
    <property type="entry name" value="AAA_16"/>
</dbReference>
<dbReference type="SUPFAM" id="SSF48452">
    <property type="entry name" value="TPR-like"/>
    <property type="match status" value="2"/>
</dbReference>
<evidence type="ECO:0000259" key="6">
    <source>
        <dbReference type="SMART" id="SM00862"/>
    </source>
</evidence>
<feature type="domain" description="Bacterial transcriptional activator" evidence="7">
    <location>
        <begin position="101"/>
        <end position="243"/>
    </location>
</feature>
<feature type="domain" description="OmpR/PhoB-type" evidence="6">
    <location>
        <begin position="16"/>
        <end position="94"/>
    </location>
</feature>
<proteinExistence type="inferred from homology"/>
<gene>
    <name evidence="8" type="ORF">ACFOZ4_16945</name>
</gene>
<evidence type="ECO:0000259" key="7">
    <source>
        <dbReference type="SMART" id="SM01043"/>
    </source>
</evidence>
<dbReference type="InterPro" id="IPR003593">
    <property type="entry name" value="AAA+_ATPase"/>
</dbReference>
<keyword evidence="3" id="KW-0238">DNA-binding</keyword>
<dbReference type="InterPro" id="IPR036388">
    <property type="entry name" value="WH-like_DNA-bd_sf"/>
</dbReference>
<evidence type="ECO:0000313" key="8">
    <source>
        <dbReference type="EMBL" id="MFC4132295.1"/>
    </source>
</evidence>
<evidence type="ECO:0000259" key="5">
    <source>
        <dbReference type="SMART" id="SM00382"/>
    </source>
</evidence>
<keyword evidence="2" id="KW-0805">Transcription regulation</keyword>
<dbReference type="SMART" id="SM00028">
    <property type="entry name" value="TPR"/>
    <property type="match status" value="4"/>
</dbReference>
<dbReference type="SUPFAM" id="SSF52540">
    <property type="entry name" value="P-loop containing nucleoside triphosphate hydrolases"/>
    <property type="match status" value="1"/>
</dbReference>
<dbReference type="InterPro" id="IPR005158">
    <property type="entry name" value="BTAD"/>
</dbReference>
<dbReference type="SMART" id="SM00382">
    <property type="entry name" value="AAA"/>
    <property type="match status" value="1"/>
</dbReference>
<dbReference type="InterPro" id="IPR016032">
    <property type="entry name" value="Sig_transdc_resp-reg_C-effctor"/>
</dbReference>
<dbReference type="InterPro" id="IPR027417">
    <property type="entry name" value="P-loop_NTPase"/>
</dbReference>
<organism evidence="8 9">
    <name type="scientific">Hamadaea flava</name>
    <dbReference type="NCBI Taxonomy" id="1742688"/>
    <lineage>
        <taxon>Bacteria</taxon>
        <taxon>Bacillati</taxon>
        <taxon>Actinomycetota</taxon>
        <taxon>Actinomycetes</taxon>
        <taxon>Micromonosporales</taxon>
        <taxon>Micromonosporaceae</taxon>
        <taxon>Hamadaea</taxon>
    </lineage>
</organism>
<dbReference type="SUPFAM" id="SSF46894">
    <property type="entry name" value="C-terminal effector domain of the bipartite response regulators"/>
    <property type="match status" value="1"/>
</dbReference>
<dbReference type="InterPro" id="IPR001867">
    <property type="entry name" value="OmpR/PhoB-type_DNA-bd"/>
</dbReference>
<dbReference type="Pfam" id="PF13424">
    <property type="entry name" value="TPR_12"/>
    <property type="match status" value="2"/>
</dbReference>
<dbReference type="PRINTS" id="PR00364">
    <property type="entry name" value="DISEASERSIST"/>
</dbReference>
<comment type="similarity">
    <text evidence="1">Belongs to the AfsR/DnrI/RedD regulatory family.</text>
</comment>
<dbReference type="Pfam" id="PF13191">
    <property type="entry name" value="AAA_16"/>
    <property type="match status" value="1"/>
</dbReference>
<name>A0ABV8LNG8_9ACTN</name>
<sequence length="950" mass="104756">MLDVLVLGPVEARYQGTVVPFARRHQRLILGILALECNREVSCDRLIGLLWEQPAPRQARAAVQSRMSEIRSTLAQYHEDGPVPIVSRGNSYVLQLDPERVDAHRFRTLTAAGRLPGDDEQARHNLRTALALWRGPALGTRPGDAPLSALCQQLEAARLTAWEDLFDLELLLGRHHEVVDEIVELAARHRTRDRLMEHMMLALHRVGRSSEALQGYDRWRRWLDAELGALPRPDLQRLHVSILNNDPGLLAVPAGAAEEAADVPFTAAVPRTLPPALIDFSGRSEQLATLTAALSAQDHRPTRVVAVSGPPGVGKTALALQAAHALRDEFPDGQLYANLRGTDPEEAVPPFDALGRFLRGFNVEGQALPSTLDERAELFRDILATRKVLVVLDDAAGDDQLLPLLPGSIECAVLVTGRARLGTTLGARTVALDLLAPDQALDLLSCIVGAERVAAEPRASARLARLCGYLPLAIRVVGARLAAKPHWTIEKMAALCADEQSRLDQLAYQHLDVRSSIALSYEGLPEEARRLMRLLGDVDLPDATVWISTALLGRDVDTAWLALENLFDANLIDVSGRDTAGYPRYRMHDLVRLFAKERAAAEHPPADLAAARSRAYRFCLTLAEREYLRLFGDGGHRVRGDTPRWTPVGVRAGSGARWSPGQDLVGELLAKPMRWFDHERPTVIAMIQKAARDELAGVCWELTSTVAPMFQMRRDFWDLESILWVAQRATEAAGDTRGRTAVLCRIALNHVDRSQPDAALRLLTEAADTFVTLADTHAYATTLSLLATVERFLDRNDDALIHYTESMQLLRTSGDEVAVAWVLRGMGQAHLDAKDLPQAREHLAEALRRFRAAGSQQGEATALFWLARLVFAEGRPEEALTGFEQALQIARHLTDRPGEAQCLRGIGLVHRALGDTVQARAALTRALDLVRQPRATLLESHIRRTLDDVE</sequence>
<dbReference type="Gene3D" id="1.10.8.430">
    <property type="entry name" value="Helical domain of apoptotic protease-activating factors"/>
    <property type="match status" value="1"/>
</dbReference>
<dbReference type="PANTHER" id="PTHR35807">
    <property type="entry name" value="TRANSCRIPTIONAL REGULATOR REDD-RELATED"/>
    <property type="match status" value="1"/>
</dbReference>
<evidence type="ECO:0000256" key="2">
    <source>
        <dbReference type="ARBA" id="ARBA00023015"/>
    </source>
</evidence>
<reference evidence="9" key="1">
    <citation type="journal article" date="2019" name="Int. J. Syst. Evol. Microbiol.">
        <title>The Global Catalogue of Microorganisms (GCM) 10K type strain sequencing project: providing services to taxonomists for standard genome sequencing and annotation.</title>
        <authorList>
            <consortium name="The Broad Institute Genomics Platform"/>
            <consortium name="The Broad Institute Genome Sequencing Center for Infectious Disease"/>
            <person name="Wu L."/>
            <person name="Ma J."/>
        </authorList>
    </citation>
    <scope>NUCLEOTIDE SEQUENCE [LARGE SCALE GENOMIC DNA]</scope>
    <source>
        <strain evidence="9">CGMCC 4.7289</strain>
    </source>
</reference>
<evidence type="ECO:0000256" key="1">
    <source>
        <dbReference type="ARBA" id="ARBA00005820"/>
    </source>
</evidence>
<dbReference type="SMART" id="SM01043">
    <property type="entry name" value="BTAD"/>
    <property type="match status" value="1"/>
</dbReference>